<dbReference type="Proteomes" id="UP000241444">
    <property type="component" value="Unassembled WGS sequence"/>
</dbReference>
<dbReference type="PIRSF" id="PIRSF037112">
    <property type="entry name" value="Antirestriction_ArdC"/>
    <property type="match status" value="1"/>
</dbReference>
<dbReference type="RefSeq" id="WP_106714083.1">
    <property type="nucleotide sequence ID" value="NZ_PGGO01000034.1"/>
</dbReference>
<evidence type="ECO:0000313" key="4">
    <source>
        <dbReference type="Proteomes" id="UP000241444"/>
    </source>
</evidence>
<dbReference type="InterPro" id="IPR041459">
    <property type="entry name" value="MPTase-PolyVal"/>
</dbReference>
<dbReference type="EMBL" id="PGGO01000034">
    <property type="protein sequence ID" value="PSH61750.1"/>
    <property type="molecule type" value="Genomic_DNA"/>
</dbReference>
<evidence type="ECO:0000259" key="2">
    <source>
        <dbReference type="Pfam" id="PF18818"/>
    </source>
</evidence>
<dbReference type="Pfam" id="PF08401">
    <property type="entry name" value="ArdcN"/>
    <property type="match status" value="1"/>
</dbReference>
<dbReference type="InterPro" id="IPR013610">
    <property type="entry name" value="ArdC_N"/>
</dbReference>
<dbReference type="AlphaFoldDB" id="A0A2P7B5Q1"/>
<organism evidence="3 4">
    <name type="scientific">Phyllobacterium brassicacearum</name>
    <dbReference type="NCBI Taxonomy" id="314235"/>
    <lineage>
        <taxon>Bacteria</taxon>
        <taxon>Pseudomonadati</taxon>
        <taxon>Pseudomonadota</taxon>
        <taxon>Alphaproteobacteria</taxon>
        <taxon>Hyphomicrobiales</taxon>
        <taxon>Phyllobacteriaceae</taxon>
        <taxon>Phyllobacterium</taxon>
    </lineage>
</organism>
<evidence type="ECO:0000259" key="1">
    <source>
        <dbReference type="Pfam" id="PF08401"/>
    </source>
</evidence>
<protein>
    <submittedName>
        <fullName evidence="3">Antirestriction protein</fullName>
    </submittedName>
</protein>
<dbReference type="OrthoDB" id="9792687at2"/>
<sequence>MTKPDTTPRADIYVRITARIIEQLEAGTRPWMQPWGACGSPVRPLRHNGVAYRGINTVLLWMEAAEKGYQSPFWMTYKQAHELGGQVRKGERSTLVIYANAIERKEEDEQGEEVERRIPYLKGYSVFNTDQIEGLPADYSAKAKAPDGLQAKARIPRVDAFYGNLGADICEGGNQAYYRIDADFIAMPVFEAFVSAEAHAATLGHECIHWTRHETRLNRDLGRKAWGDEGYAREELVAELGSVFLAADLGLAIEPRDDHAAYISGWLKVLKNDRRAIFQAASHAERAVAFLHSLQPVASTQTEVDEENRAAA</sequence>
<evidence type="ECO:0000313" key="3">
    <source>
        <dbReference type="EMBL" id="PSH61750.1"/>
    </source>
</evidence>
<dbReference type="GO" id="GO:0003697">
    <property type="term" value="F:single-stranded DNA binding"/>
    <property type="evidence" value="ECO:0007669"/>
    <property type="project" value="InterPro"/>
</dbReference>
<reference evidence="4" key="1">
    <citation type="submission" date="2017-11" db="EMBL/GenBank/DDBJ databases">
        <authorList>
            <person name="Kuznetsova I."/>
            <person name="Sazanova A."/>
            <person name="Chirak E."/>
            <person name="Safronova V."/>
            <person name="Willems A."/>
        </authorList>
    </citation>
    <scope>NUCLEOTIDE SEQUENCE [LARGE SCALE GENOMIC DNA]</scope>
    <source>
        <strain evidence="4">STM 196</strain>
    </source>
</reference>
<dbReference type="Pfam" id="PF18818">
    <property type="entry name" value="MPTase-PolyVal"/>
    <property type="match status" value="1"/>
</dbReference>
<comment type="caution">
    <text evidence="3">The sequence shown here is derived from an EMBL/GenBank/DDBJ whole genome shotgun (WGS) entry which is preliminary data.</text>
</comment>
<proteinExistence type="predicted"/>
<name>A0A2P7B5Q1_9HYPH</name>
<keyword evidence="4" id="KW-1185">Reference proteome</keyword>
<accession>A0A2P7B5Q1</accession>
<feature type="domain" description="N-terminal" evidence="1">
    <location>
        <begin position="11"/>
        <end position="127"/>
    </location>
</feature>
<gene>
    <name evidence="3" type="ORF">CU102_26465</name>
</gene>
<feature type="domain" description="Polyvalent protein metallopeptidase" evidence="2">
    <location>
        <begin position="157"/>
        <end position="283"/>
    </location>
</feature>
<dbReference type="InterPro" id="IPR017113">
    <property type="entry name" value="Antirestriction_ArdC"/>
</dbReference>